<dbReference type="Proteomes" id="UP000521943">
    <property type="component" value="Unassembled WGS sequence"/>
</dbReference>
<organism evidence="1 2">
    <name type="scientific">Ephemerocybe angulata</name>
    <dbReference type="NCBI Taxonomy" id="980116"/>
    <lineage>
        <taxon>Eukaryota</taxon>
        <taxon>Fungi</taxon>
        <taxon>Dikarya</taxon>
        <taxon>Basidiomycota</taxon>
        <taxon>Agaricomycotina</taxon>
        <taxon>Agaricomycetes</taxon>
        <taxon>Agaricomycetidae</taxon>
        <taxon>Agaricales</taxon>
        <taxon>Agaricineae</taxon>
        <taxon>Psathyrellaceae</taxon>
        <taxon>Ephemerocybe</taxon>
    </lineage>
</organism>
<keyword evidence="2" id="KW-1185">Reference proteome</keyword>
<dbReference type="EMBL" id="JACGCI010000022">
    <property type="protein sequence ID" value="KAF6757355.1"/>
    <property type="molecule type" value="Genomic_DNA"/>
</dbReference>
<evidence type="ECO:0000313" key="2">
    <source>
        <dbReference type="Proteomes" id="UP000521943"/>
    </source>
</evidence>
<proteinExistence type="predicted"/>
<protein>
    <submittedName>
        <fullName evidence="1">Uncharacterized protein</fullName>
    </submittedName>
</protein>
<dbReference type="OrthoDB" id="2992782at2759"/>
<sequence length="76" mass="8323">MVVEGKTKFGEVAYFFQAPVRGTNTALAMVSMCEDPHQGLLDESYGMLCVTKWETGKNMAVVEAKSIDSVVAFLPF</sequence>
<name>A0A8H6M760_9AGAR</name>
<feature type="non-terminal residue" evidence="1">
    <location>
        <position position="76"/>
    </location>
</feature>
<dbReference type="AlphaFoldDB" id="A0A8H6M760"/>
<accession>A0A8H6M760</accession>
<reference evidence="1 2" key="1">
    <citation type="submission" date="2020-07" db="EMBL/GenBank/DDBJ databases">
        <title>Comparative genomics of pyrophilous fungi reveals a link between fire events and developmental genes.</title>
        <authorList>
            <consortium name="DOE Joint Genome Institute"/>
            <person name="Steindorff A.S."/>
            <person name="Carver A."/>
            <person name="Calhoun S."/>
            <person name="Stillman K."/>
            <person name="Liu H."/>
            <person name="Lipzen A."/>
            <person name="Pangilinan J."/>
            <person name="Labutti K."/>
            <person name="Bruns T.D."/>
            <person name="Grigoriev I.V."/>
        </authorList>
    </citation>
    <scope>NUCLEOTIDE SEQUENCE [LARGE SCALE GENOMIC DNA]</scope>
    <source>
        <strain evidence="1 2">CBS 144469</strain>
    </source>
</reference>
<gene>
    <name evidence="1" type="ORF">DFP72DRAFT_751160</name>
</gene>
<evidence type="ECO:0000313" key="1">
    <source>
        <dbReference type="EMBL" id="KAF6757355.1"/>
    </source>
</evidence>
<comment type="caution">
    <text evidence="1">The sequence shown here is derived from an EMBL/GenBank/DDBJ whole genome shotgun (WGS) entry which is preliminary data.</text>
</comment>